<name>A0AAW8FJX2_9ACTN</name>
<dbReference type="EMBL" id="JAUSZV010000005">
    <property type="protein sequence ID" value="MDQ0909370.1"/>
    <property type="molecule type" value="Genomic_DNA"/>
</dbReference>
<dbReference type="Gene3D" id="3.60.21.10">
    <property type="match status" value="1"/>
</dbReference>
<dbReference type="InterPro" id="IPR004843">
    <property type="entry name" value="Calcineurin-like_PHP"/>
</dbReference>
<comment type="caution">
    <text evidence="6">The sequence shown here is derived from an EMBL/GenBank/DDBJ whole genome shotgun (WGS) entry which is preliminary data.</text>
</comment>
<dbReference type="InterPro" id="IPR029052">
    <property type="entry name" value="Metallo-depent_PP-like"/>
</dbReference>
<reference evidence="6" key="1">
    <citation type="submission" date="2023-07" db="EMBL/GenBank/DDBJ databases">
        <title>Comparative genomics of wheat-associated soil bacteria to identify genetic determinants of phenazine resistance.</title>
        <authorList>
            <person name="Mouncey N."/>
        </authorList>
    </citation>
    <scope>NUCLEOTIDE SEQUENCE</scope>
    <source>
        <strain evidence="6">V4I22</strain>
    </source>
</reference>
<keyword evidence="1" id="KW-0479">Metal-binding</keyword>
<dbReference type="SUPFAM" id="SSF56300">
    <property type="entry name" value="Metallo-dependent phosphatases"/>
    <property type="match status" value="1"/>
</dbReference>
<dbReference type="RefSeq" id="WP_306979114.1">
    <property type="nucleotide sequence ID" value="NZ_JAUSZV010000005.1"/>
</dbReference>
<comment type="similarity">
    <text evidence="4">Belongs to the cyclic nucleotide phosphodiesterase class-III family.</text>
</comment>
<protein>
    <submittedName>
        <fullName evidence="6">Phosphodiesterase</fullName>
    </submittedName>
</protein>
<evidence type="ECO:0000313" key="7">
    <source>
        <dbReference type="Proteomes" id="UP001234216"/>
    </source>
</evidence>
<dbReference type="InterPro" id="IPR050884">
    <property type="entry name" value="CNP_phosphodiesterase-III"/>
</dbReference>
<dbReference type="PANTHER" id="PTHR42988">
    <property type="entry name" value="PHOSPHOHYDROLASE"/>
    <property type="match status" value="1"/>
</dbReference>
<evidence type="ECO:0000259" key="5">
    <source>
        <dbReference type="Pfam" id="PF00149"/>
    </source>
</evidence>
<dbReference type="Proteomes" id="UP001234216">
    <property type="component" value="Unassembled WGS sequence"/>
</dbReference>
<evidence type="ECO:0000256" key="4">
    <source>
        <dbReference type="ARBA" id="ARBA00025742"/>
    </source>
</evidence>
<evidence type="ECO:0000256" key="2">
    <source>
        <dbReference type="ARBA" id="ARBA00022801"/>
    </source>
</evidence>
<keyword evidence="3" id="KW-0408">Iron</keyword>
<feature type="domain" description="Calcineurin-like phosphoesterase" evidence="5">
    <location>
        <begin position="220"/>
        <end position="437"/>
    </location>
</feature>
<dbReference type="PANTHER" id="PTHR42988:SF2">
    <property type="entry name" value="CYCLIC NUCLEOTIDE PHOSPHODIESTERASE CBUA0032-RELATED"/>
    <property type="match status" value="1"/>
</dbReference>
<dbReference type="Pfam" id="PF00149">
    <property type="entry name" value="Metallophos"/>
    <property type="match status" value="1"/>
</dbReference>
<dbReference type="GO" id="GO:0016787">
    <property type="term" value="F:hydrolase activity"/>
    <property type="evidence" value="ECO:0007669"/>
    <property type="project" value="UniProtKB-KW"/>
</dbReference>
<evidence type="ECO:0000313" key="6">
    <source>
        <dbReference type="EMBL" id="MDQ0909370.1"/>
    </source>
</evidence>
<sequence length="516" mass="58790">MGYQFQIRDANIVAYLTRERIEEPPRLTGDDMVFFLRSLTHPEGSLISQDATWMDRISRIASHSYEKHAAAFKDTAYRNVDESLLGDALADLRKIFCEYDLYALPLGAGGTPHIHGWLRKAALASKHHALMLMPIPESDSVSIDIFDPAPPIRRIAENPDCWPGVLFWTRGANGGECFAPTRDADKLFNQLSRQFDHGSEALSTVLDKYNSAPRRTRPNRILQLSDLHFGTDEARRREAYFKTYVTQMLPEMDRIVMTGDLLDSPKEQDFWEFDRFYTELRNASLKDPILVAGNHDQRMYGNKIGTLGENAKFLARIQFSPSVIVDDEIRCIFLVFNSSEMQDFARGEVSSDQRRRVATQLINECTRRPKIRGYSRIALVHHHPIPYAPEEAQPIQRGLLGLFVGAEQFIEMRGSEEFLLWCAKQKVSLILHGHKHLPRHRREAIFEDGRFLREITAAGCGASLGKGTERLSYNIITWNPEDERWAAAFYSGAVDGGGFGQDFMTLYQANLERRSG</sequence>
<gene>
    <name evidence="6" type="ORF">QFZ22_005355</name>
</gene>
<dbReference type="GO" id="GO:0046872">
    <property type="term" value="F:metal ion binding"/>
    <property type="evidence" value="ECO:0007669"/>
    <property type="project" value="UniProtKB-KW"/>
</dbReference>
<dbReference type="AlphaFoldDB" id="A0AAW8FJX2"/>
<evidence type="ECO:0000256" key="1">
    <source>
        <dbReference type="ARBA" id="ARBA00022723"/>
    </source>
</evidence>
<proteinExistence type="inferred from homology"/>
<organism evidence="6 7">
    <name type="scientific">Streptomyces canus</name>
    <dbReference type="NCBI Taxonomy" id="58343"/>
    <lineage>
        <taxon>Bacteria</taxon>
        <taxon>Bacillati</taxon>
        <taxon>Actinomycetota</taxon>
        <taxon>Actinomycetes</taxon>
        <taxon>Kitasatosporales</taxon>
        <taxon>Streptomycetaceae</taxon>
        <taxon>Streptomyces</taxon>
        <taxon>Streptomyces aurantiacus group</taxon>
    </lineage>
</organism>
<keyword evidence="2" id="KW-0378">Hydrolase</keyword>
<accession>A0AAW8FJX2</accession>
<evidence type="ECO:0000256" key="3">
    <source>
        <dbReference type="ARBA" id="ARBA00023004"/>
    </source>
</evidence>